<feature type="transmembrane region" description="Helical" evidence="2">
    <location>
        <begin position="108"/>
        <end position="130"/>
    </location>
</feature>
<evidence type="ECO:0000313" key="3">
    <source>
        <dbReference type="EMBL" id="KAG2194041.1"/>
    </source>
</evidence>
<name>A0A8H7QM19_9FUNG</name>
<dbReference type="Gene3D" id="1.20.5.100">
    <property type="entry name" value="Cytochrome c1, transmembrane anchor, C-terminal"/>
    <property type="match status" value="1"/>
</dbReference>
<dbReference type="CDD" id="cd12087">
    <property type="entry name" value="TM_EGFR-like"/>
    <property type="match status" value="1"/>
</dbReference>
<feature type="compositionally biased region" description="Polar residues" evidence="1">
    <location>
        <begin position="231"/>
        <end position="242"/>
    </location>
</feature>
<evidence type="ECO:0000256" key="2">
    <source>
        <dbReference type="SAM" id="Phobius"/>
    </source>
</evidence>
<proteinExistence type="predicted"/>
<feature type="compositionally biased region" description="Polar residues" evidence="1">
    <location>
        <begin position="201"/>
        <end position="213"/>
    </location>
</feature>
<feature type="region of interest" description="Disordered" evidence="1">
    <location>
        <begin position="151"/>
        <end position="219"/>
    </location>
</feature>
<evidence type="ECO:0000256" key="1">
    <source>
        <dbReference type="SAM" id="MobiDB-lite"/>
    </source>
</evidence>
<keyword evidence="2" id="KW-1133">Transmembrane helix</keyword>
<comment type="caution">
    <text evidence="3">The sequence shown here is derived from an EMBL/GenBank/DDBJ whole genome shotgun (WGS) entry which is preliminary data.</text>
</comment>
<keyword evidence="2" id="KW-0812">Transmembrane</keyword>
<accession>A0A8H7QM19</accession>
<dbReference type="EMBL" id="JAEPRC010000613">
    <property type="protein sequence ID" value="KAG2194041.1"/>
    <property type="molecule type" value="Genomic_DNA"/>
</dbReference>
<organism evidence="3 4">
    <name type="scientific">Mucor plumbeus</name>
    <dbReference type="NCBI Taxonomy" id="97098"/>
    <lineage>
        <taxon>Eukaryota</taxon>
        <taxon>Fungi</taxon>
        <taxon>Fungi incertae sedis</taxon>
        <taxon>Mucoromycota</taxon>
        <taxon>Mucoromycotina</taxon>
        <taxon>Mucoromycetes</taxon>
        <taxon>Mucorales</taxon>
        <taxon>Mucorineae</taxon>
        <taxon>Mucoraceae</taxon>
        <taxon>Mucor</taxon>
    </lineage>
</organism>
<feature type="region of interest" description="Disordered" evidence="1">
    <location>
        <begin position="231"/>
        <end position="256"/>
    </location>
</feature>
<sequence length="256" mass="28246">MSLPEYQGSSILLGQPCIIAPQPTLKDASHLSKNTSETCLEWPPNEAYDSYYSNCANDLYCDRAHICVKQLAHGEVCESDNQCLDGTCSSNTCVEKAKKPISQGSNTVHIIASVIGVALFLVVVICIYFLRRRQILKRKLAKQQDIDKEQPTVLPKTTSTAIRSNSSSSDTTTNSTSTASSATLNNSTHPSINMLHPTYDSHFQQDNSRTPSMQQQQLQYQLQRQIIFNKTNNSTAHENQNTSSPVVAPPPPPYSP</sequence>
<keyword evidence="4" id="KW-1185">Reference proteome</keyword>
<reference evidence="3" key="1">
    <citation type="submission" date="2020-12" db="EMBL/GenBank/DDBJ databases">
        <title>Metabolic potential, ecology and presence of endohyphal bacteria is reflected in genomic diversity of Mucoromycotina.</title>
        <authorList>
            <person name="Muszewska A."/>
            <person name="Okrasinska A."/>
            <person name="Steczkiewicz K."/>
            <person name="Drgas O."/>
            <person name="Orlowska M."/>
            <person name="Perlinska-Lenart U."/>
            <person name="Aleksandrzak-Piekarczyk T."/>
            <person name="Szatraj K."/>
            <person name="Zielenkiewicz U."/>
            <person name="Pilsyk S."/>
            <person name="Malc E."/>
            <person name="Mieczkowski P."/>
            <person name="Kruszewska J.S."/>
            <person name="Biernat P."/>
            <person name="Pawlowska J."/>
        </authorList>
    </citation>
    <scope>NUCLEOTIDE SEQUENCE</scope>
    <source>
        <strain evidence="3">CBS 226.32</strain>
    </source>
</reference>
<feature type="compositionally biased region" description="Low complexity" evidence="1">
    <location>
        <begin position="157"/>
        <end position="188"/>
    </location>
</feature>
<dbReference type="AlphaFoldDB" id="A0A8H7QM19"/>
<dbReference type="OrthoDB" id="2278468at2759"/>
<evidence type="ECO:0000313" key="4">
    <source>
        <dbReference type="Proteomes" id="UP000650833"/>
    </source>
</evidence>
<dbReference type="Proteomes" id="UP000650833">
    <property type="component" value="Unassembled WGS sequence"/>
</dbReference>
<feature type="compositionally biased region" description="Pro residues" evidence="1">
    <location>
        <begin position="247"/>
        <end position="256"/>
    </location>
</feature>
<gene>
    <name evidence="3" type="ORF">INT46_000772</name>
</gene>
<protein>
    <submittedName>
        <fullName evidence="3">Uncharacterized protein</fullName>
    </submittedName>
</protein>
<keyword evidence="2" id="KW-0472">Membrane</keyword>